<dbReference type="SUPFAM" id="SSF52833">
    <property type="entry name" value="Thioredoxin-like"/>
    <property type="match status" value="1"/>
</dbReference>
<dbReference type="PANTHER" id="PTHR44051:SF21">
    <property type="entry name" value="GLUTATHIONE S-TRANSFERASE FAMILY PROTEIN"/>
    <property type="match status" value="1"/>
</dbReference>
<dbReference type="Proteomes" id="UP000015503">
    <property type="component" value="Chromosome"/>
</dbReference>
<protein>
    <submittedName>
        <fullName evidence="3">Glutathione S-transferase family protein</fullName>
    </submittedName>
</protein>
<dbReference type="InterPro" id="IPR040079">
    <property type="entry name" value="Glutathione_S-Trfase"/>
</dbReference>
<keyword evidence="3" id="KW-0808">Transferase</keyword>
<evidence type="ECO:0000313" key="4">
    <source>
        <dbReference type="Proteomes" id="UP000015503"/>
    </source>
</evidence>
<dbReference type="OrthoDB" id="5740960at2"/>
<dbReference type="SFLD" id="SFLDS00019">
    <property type="entry name" value="Glutathione_Transferase_(cytos"/>
    <property type="match status" value="1"/>
</dbReference>
<dbReference type="KEGG" id="pre:PCA10_44830"/>
<evidence type="ECO:0000259" key="2">
    <source>
        <dbReference type="PROSITE" id="PS50404"/>
    </source>
</evidence>
<evidence type="ECO:0000313" key="3">
    <source>
        <dbReference type="EMBL" id="BAN50215.1"/>
    </source>
</evidence>
<name>S6AMT6_METRE</name>
<dbReference type="CDD" id="cd03046">
    <property type="entry name" value="GST_N_GTT1_like"/>
    <property type="match status" value="1"/>
</dbReference>
<dbReference type="Gene3D" id="3.40.30.10">
    <property type="entry name" value="Glutaredoxin"/>
    <property type="match status" value="1"/>
</dbReference>
<dbReference type="InterPro" id="IPR004046">
    <property type="entry name" value="GST_C"/>
</dbReference>
<gene>
    <name evidence="3" type="ORF">PCA10_44830</name>
</gene>
<dbReference type="PATRIC" id="fig|1245471.3.peg.4534"/>
<dbReference type="Pfam" id="PF02798">
    <property type="entry name" value="GST_N"/>
    <property type="match status" value="1"/>
</dbReference>
<dbReference type="InterPro" id="IPR036282">
    <property type="entry name" value="Glutathione-S-Trfase_C_sf"/>
</dbReference>
<dbReference type="Pfam" id="PF00043">
    <property type="entry name" value="GST_C"/>
    <property type="match status" value="1"/>
</dbReference>
<dbReference type="SFLD" id="SFLDG01150">
    <property type="entry name" value="Main.1:_Beta-like"/>
    <property type="match status" value="1"/>
</dbReference>
<accession>S6AMT6</accession>
<dbReference type="EMBL" id="AP013068">
    <property type="protein sequence ID" value="BAN50215.1"/>
    <property type="molecule type" value="Genomic_DNA"/>
</dbReference>
<keyword evidence="4" id="KW-1185">Reference proteome</keyword>
<feature type="domain" description="GST N-terminal" evidence="2">
    <location>
        <begin position="5"/>
        <end position="86"/>
    </location>
</feature>
<dbReference type="STRING" id="1245471.PCA10_44830"/>
<dbReference type="SUPFAM" id="SSF47616">
    <property type="entry name" value="GST C-terminal domain-like"/>
    <property type="match status" value="1"/>
</dbReference>
<comment type="similarity">
    <text evidence="1">Belongs to the GST superfamily.</text>
</comment>
<dbReference type="RefSeq" id="WP_016494345.1">
    <property type="nucleotide sequence ID" value="NC_021499.1"/>
</dbReference>
<dbReference type="PANTHER" id="PTHR44051">
    <property type="entry name" value="GLUTATHIONE S-TRANSFERASE-RELATED"/>
    <property type="match status" value="1"/>
</dbReference>
<dbReference type="GO" id="GO:0016740">
    <property type="term" value="F:transferase activity"/>
    <property type="evidence" value="ECO:0007669"/>
    <property type="project" value="UniProtKB-KW"/>
</dbReference>
<evidence type="ECO:0000256" key="1">
    <source>
        <dbReference type="RuleBase" id="RU003494"/>
    </source>
</evidence>
<dbReference type="PROSITE" id="PS50404">
    <property type="entry name" value="GST_NTER"/>
    <property type="match status" value="1"/>
</dbReference>
<sequence>MTTQNRQVTLYHCPYTRSTGALTLLEELGADYQLHVMNMKTGEQRKPEFLAINPMGKVPTLTHENAVVTEQVSVYLYLADLYPEAGLAPPLGDPLRGPYLRWMVFYGSCFEPAVVDRVQKREPIPEQRSPYGDFDSVIRTLLAQMKDGPWLLGEQFTAADVLWGSALNWTTQFGLIPEVPAIKQYIARFIERPAYKRALAKDAELAAAQAAAD</sequence>
<proteinExistence type="inferred from homology"/>
<organism evidence="3 4">
    <name type="scientific">Metapseudomonas resinovorans NBRC 106553</name>
    <dbReference type="NCBI Taxonomy" id="1245471"/>
    <lineage>
        <taxon>Bacteria</taxon>
        <taxon>Pseudomonadati</taxon>
        <taxon>Pseudomonadota</taxon>
        <taxon>Gammaproteobacteria</taxon>
        <taxon>Pseudomonadales</taxon>
        <taxon>Pseudomonadaceae</taxon>
        <taxon>Metapseudomonas</taxon>
    </lineage>
</organism>
<dbReference type="InterPro" id="IPR036249">
    <property type="entry name" value="Thioredoxin-like_sf"/>
</dbReference>
<dbReference type="eggNOG" id="COG0625">
    <property type="taxonomic scope" value="Bacteria"/>
</dbReference>
<dbReference type="SFLD" id="SFLDG00358">
    <property type="entry name" value="Main_(cytGST)"/>
    <property type="match status" value="1"/>
</dbReference>
<reference evidence="3 4" key="1">
    <citation type="journal article" date="2013" name="Genome Announc.">
        <title>Complete Genome Sequence of the Carbazole Degrader Pseudomonas resinovorans Strain CA10 (NBRC 106553).</title>
        <authorList>
            <person name="Shintani M."/>
            <person name="Hosoyama A."/>
            <person name="Ohji S."/>
            <person name="Tsuchikane K."/>
            <person name="Takarada H."/>
            <person name="Yamazoe A."/>
            <person name="Fujita N."/>
            <person name="Nojiri H."/>
        </authorList>
    </citation>
    <scope>NUCLEOTIDE SEQUENCE [LARGE SCALE GENOMIC DNA]</scope>
    <source>
        <strain evidence="3 4">NBRC 106553</strain>
    </source>
</reference>
<dbReference type="Gene3D" id="1.20.1050.10">
    <property type="match status" value="1"/>
</dbReference>
<dbReference type="HOGENOM" id="CLU_011226_6_4_6"/>
<dbReference type="InterPro" id="IPR004045">
    <property type="entry name" value="Glutathione_S-Trfase_N"/>
</dbReference>
<dbReference type="CDD" id="cd03207">
    <property type="entry name" value="GST_C_8"/>
    <property type="match status" value="1"/>
</dbReference>
<dbReference type="AlphaFoldDB" id="S6AMT6"/>